<keyword evidence="3" id="KW-1185">Reference proteome</keyword>
<sequence>MTVIKNACRQATVIVAAGAVAGAVCLGLAPPSGAAEPHPEVVTTSSSPAMPRLVANGAVAQPHVDAFAALGGTMFAGGAFDRVEQGGRETARTHLMAFDRETGELSDRFTPSLAGGQVWALATDPATDSVYVGGKFTTVDGASRPVLAKLDASTGELDTRFRPRFKDGQVNDLELVATGGVTHLVVAGSTGRKVMSLNPATGRDDGWITTSVTDQLPGSWGTVTAHRVAVDPSRTHLAVTGNFRQVDGQARSKFFMLDLTPTSTSLSPWYYPGFAKRCATETPRRVANLQGIDFSPDGTSLTVAATGQIPEEKDDIWYHRLGDANRPDTSVCDGIGRFSLADPTKPEWINYTGGDSVWEVSDTGAAVYVAGHFKWLDNPDGYASIGTGDRTSGAPATRRSAIGAIDPTTGLANSWNPALGRTKIGGKVLLADAAGLWVGNDATTFAGAPRRGLASVPLPAPPVPDQVVWAVGESCEAGDPVSDERCAQVGRLIADDTETTAVLGLGGLQAPQGSLADYQQYYDPAMGNGPGLYARTLPVPGDEDYLTAGAAGYFDYWGARAGDRTGGYHATDAGAWTLVGANSNCPQIGGCAPKQPQGVFLRSELRDAASTCEVVFASRPALSDGVLGDQRFGQVLFNQSYSNGADLILSAHDTGYQRFAPRLPDGSTSASGLTSMVVGSGGRASTEWRTGPQRSVYRQNEQLGALRLVLSDGSWSSEFVSVSGEVLDTASGTCR</sequence>
<dbReference type="SUPFAM" id="SSF63825">
    <property type="entry name" value="YWTD domain"/>
    <property type="match status" value="1"/>
</dbReference>
<evidence type="ECO:0000313" key="2">
    <source>
        <dbReference type="EMBL" id="QVT78398.1"/>
    </source>
</evidence>
<feature type="chain" id="PRO_5047349164" evidence="1">
    <location>
        <begin position="35"/>
        <end position="735"/>
    </location>
</feature>
<keyword evidence="2" id="KW-0378">Hydrolase</keyword>
<dbReference type="SUPFAM" id="SSF56300">
    <property type="entry name" value="Metallo-dependent phosphatases"/>
    <property type="match status" value="1"/>
</dbReference>
<dbReference type="Gene3D" id="3.60.21.10">
    <property type="match status" value="1"/>
</dbReference>
<name>A0ABX8EH08_9ACTN</name>
<reference evidence="2 3" key="1">
    <citation type="submission" date="2021-05" db="EMBL/GenBank/DDBJ databases">
        <title>Complete genome of Nocardioides aquaticus KCTC 9944T isolated from meromictic and hypersaline Ekho Lake, Antarctica.</title>
        <authorList>
            <person name="Hwang K."/>
            <person name="Kim K.M."/>
            <person name="Choe H."/>
        </authorList>
    </citation>
    <scope>NUCLEOTIDE SEQUENCE [LARGE SCALE GENOMIC DNA]</scope>
    <source>
        <strain evidence="2 3">KCTC 9944</strain>
    </source>
</reference>
<dbReference type="GO" id="GO:0004035">
    <property type="term" value="F:alkaline phosphatase activity"/>
    <property type="evidence" value="ECO:0007669"/>
    <property type="project" value="UniProtKB-EC"/>
</dbReference>
<proteinExistence type="predicted"/>
<accession>A0ABX8EH08</accession>
<dbReference type="EC" id="3.1.3.1" evidence="2"/>
<feature type="signal peptide" evidence="1">
    <location>
        <begin position="1"/>
        <end position="34"/>
    </location>
</feature>
<evidence type="ECO:0000313" key="3">
    <source>
        <dbReference type="Proteomes" id="UP000679307"/>
    </source>
</evidence>
<evidence type="ECO:0000256" key="1">
    <source>
        <dbReference type="SAM" id="SignalP"/>
    </source>
</evidence>
<dbReference type="RefSeq" id="WP_214057984.1">
    <property type="nucleotide sequence ID" value="NZ_BAAAHS010000194.1"/>
</dbReference>
<dbReference type="InterPro" id="IPR029052">
    <property type="entry name" value="Metallo-depent_PP-like"/>
</dbReference>
<dbReference type="Proteomes" id="UP000679307">
    <property type="component" value="Chromosome"/>
</dbReference>
<protein>
    <submittedName>
        <fullName evidence="2">Alkaline phosphatase</fullName>
        <ecNumber evidence="2">3.1.3.1</ecNumber>
    </submittedName>
</protein>
<gene>
    <name evidence="2" type="primary">phoA</name>
    <name evidence="2" type="ORF">ENKNEFLB_00775</name>
</gene>
<dbReference type="EMBL" id="CP075371">
    <property type="protein sequence ID" value="QVT78398.1"/>
    <property type="molecule type" value="Genomic_DNA"/>
</dbReference>
<keyword evidence="1" id="KW-0732">Signal</keyword>
<organism evidence="2 3">
    <name type="scientific">Nocardioides aquaticus</name>
    <dbReference type="NCBI Taxonomy" id="160826"/>
    <lineage>
        <taxon>Bacteria</taxon>
        <taxon>Bacillati</taxon>
        <taxon>Actinomycetota</taxon>
        <taxon>Actinomycetes</taxon>
        <taxon>Propionibacteriales</taxon>
        <taxon>Nocardioidaceae</taxon>
        <taxon>Nocardioides</taxon>
    </lineage>
</organism>